<evidence type="ECO:0000313" key="2">
    <source>
        <dbReference type="EMBL" id="PRH43685.1"/>
    </source>
</evidence>
<organism evidence="2 3">
    <name type="scientific">Burkholderia vietnamiensis</name>
    <dbReference type="NCBI Taxonomy" id="60552"/>
    <lineage>
        <taxon>Bacteria</taxon>
        <taxon>Pseudomonadati</taxon>
        <taxon>Pseudomonadota</taxon>
        <taxon>Betaproteobacteria</taxon>
        <taxon>Burkholderiales</taxon>
        <taxon>Burkholderiaceae</taxon>
        <taxon>Burkholderia</taxon>
        <taxon>Burkholderia cepacia complex</taxon>
    </lineage>
</organism>
<dbReference type="InterPro" id="IPR011119">
    <property type="entry name" value="Unchr_helicase_relaxase_TraI"/>
</dbReference>
<dbReference type="Pfam" id="PF07514">
    <property type="entry name" value="TraI_2"/>
    <property type="match status" value="1"/>
</dbReference>
<dbReference type="Gene3D" id="1.10.3210.40">
    <property type="match status" value="1"/>
</dbReference>
<comment type="caution">
    <text evidence="2">The sequence shown here is derived from an EMBL/GenBank/DDBJ whole genome shotgun (WGS) entry which is preliminary data.</text>
</comment>
<dbReference type="AlphaFoldDB" id="A0AA44Y4G1"/>
<evidence type="ECO:0000313" key="3">
    <source>
        <dbReference type="Proteomes" id="UP000237632"/>
    </source>
</evidence>
<feature type="domain" description="Uncharacterised" evidence="1">
    <location>
        <begin position="14"/>
        <end position="194"/>
    </location>
</feature>
<name>A0AA44Y4G1_BURVI</name>
<sequence>MSTTPLHAPIAADTLLERAARRIELLEQTANESTKAEFARKWLALAERCAAWFSSMPLSPELYREPGGAFRCTIETAFYAMRLAGGQKFGTNLPSEKRRRIEPQYNYGVFLAAICSRLDEPYRHFEIVRDADMQVWSPPVHGAVAPWLGASPYRVVRRATPLPVERMRTGMLAQQLIGSELLAGLDVEVLAEVFGAINPNPSPMDAESLRDGFKKAPWGC</sequence>
<accession>A0AA44Y4G1</accession>
<gene>
    <name evidence="2" type="ORF">C6T65_03475</name>
</gene>
<dbReference type="Proteomes" id="UP000237632">
    <property type="component" value="Unassembled WGS sequence"/>
</dbReference>
<evidence type="ECO:0000259" key="1">
    <source>
        <dbReference type="Pfam" id="PF07514"/>
    </source>
</evidence>
<protein>
    <recommendedName>
        <fullName evidence="1">Uncharacterized domain-containing protein</fullName>
    </recommendedName>
</protein>
<reference evidence="2 3" key="1">
    <citation type="submission" date="2018-03" db="EMBL/GenBank/DDBJ databases">
        <authorList>
            <person name="Nguyen K."/>
            <person name="Fouts D."/>
            <person name="Sutton G."/>
        </authorList>
    </citation>
    <scope>NUCLEOTIDE SEQUENCE [LARGE SCALE GENOMIC DNA]</scope>
    <source>
        <strain evidence="2 3">AU3578</strain>
    </source>
</reference>
<dbReference type="EMBL" id="PVHK01000024">
    <property type="protein sequence ID" value="PRH43685.1"/>
    <property type="molecule type" value="Genomic_DNA"/>
</dbReference>
<proteinExistence type="predicted"/>